<accession>A0A259TVA3</accession>
<comment type="caution">
    <text evidence="2">The sequence shown here is derived from an EMBL/GenBank/DDBJ whole genome shotgun (WGS) entry which is preliminary data.</text>
</comment>
<protein>
    <submittedName>
        <fullName evidence="2">Uncharacterized protein</fullName>
    </submittedName>
</protein>
<feature type="signal peptide" evidence="1">
    <location>
        <begin position="1"/>
        <end position="17"/>
    </location>
</feature>
<gene>
    <name evidence="2" type="ORF">BSZ36_00710</name>
</gene>
<sequence>MRLFLALLLLLPTLALAQSPLGDRIGPDLSPEEQRYFGLFPGIEGIQSVQVVAGTDTTRLVVSRAVGGDTTYALRPGQIDALRTFVGSFEQSAAAFLNPNWQQASSAYTSSVLSAEEYQAVRDSVAQARESLLRPERAGATNALAGRVLDPSTDVPFVNPERRTVVIRRGDRILSGVILKADADQLLLHPVAPYNWRAPEAVAIPATEIEWVEIEPVAEEGIARAFPYIGGAVGLAVAGGDVFLLEGGLESAPFVPLFAAVGSILAERLLPRPPPRGGYASRLGSLANRSAFRDVTPLDFPGATAGEDVLSSRSARADGAFSRWRARYGWVNVAAMRGVSSDAEVSGVVQESVRLGGIPTDTSPQFLQGASAPLASVDVALRPVPWVRLGGTWVRGEDERPSLERESIEEVTGPEVGFVSLGSFRGYAELVLPSPRVSGFGLEAAIGGGLTTIEGSVDRSTTAAGGEVAYSLSSSRSSPFVQATVEIVAPRRTSFFVRWTSVAAPEAISIPGAELESEQFPGVITYQREPHEVTFGRYQDIAWGTRFRF</sequence>
<evidence type="ECO:0000313" key="2">
    <source>
        <dbReference type="EMBL" id="OZC01630.1"/>
    </source>
</evidence>
<dbReference type="RefSeq" id="WP_094545250.1">
    <property type="nucleotide sequence ID" value="NZ_MQWB01000001.1"/>
</dbReference>
<evidence type="ECO:0000256" key="1">
    <source>
        <dbReference type="SAM" id="SignalP"/>
    </source>
</evidence>
<dbReference type="InParanoid" id="A0A259TVA3"/>
<dbReference type="EMBL" id="MQWB01000001">
    <property type="protein sequence ID" value="OZC01630.1"/>
    <property type="molecule type" value="Genomic_DNA"/>
</dbReference>
<organism evidence="2 3">
    <name type="scientific">Rubricoccus marinus</name>
    <dbReference type="NCBI Taxonomy" id="716817"/>
    <lineage>
        <taxon>Bacteria</taxon>
        <taxon>Pseudomonadati</taxon>
        <taxon>Rhodothermota</taxon>
        <taxon>Rhodothermia</taxon>
        <taxon>Rhodothermales</taxon>
        <taxon>Rubricoccaceae</taxon>
        <taxon>Rubricoccus</taxon>
    </lineage>
</organism>
<evidence type="ECO:0000313" key="3">
    <source>
        <dbReference type="Proteomes" id="UP000216446"/>
    </source>
</evidence>
<name>A0A259TVA3_9BACT</name>
<dbReference type="AlphaFoldDB" id="A0A259TVA3"/>
<proteinExistence type="predicted"/>
<keyword evidence="3" id="KW-1185">Reference proteome</keyword>
<keyword evidence="1" id="KW-0732">Signal</keyword>
<feature type="chain" id="PRO_5012469573" evidence="1">
    <location>
        <begin position="18"/>
        <end position="549"/>
    </location>
</feature>
<dbReference type="Proteomes" id="UP000216446">
    <property type="component" value="Unassembled WGS sequence"/>
</dbReference>
<reference evidence="2 3" key="1">
    <citation type="submission" date="2016-11" db="EMBL/GenBank/DDBJ databases">
        <title>Study of marine rhodopsin-containing bacteria.</title>
        <authorList>
            <person name="Yoshizawa S."/>
            <person name="Kumagai Y."/>
            <person name="Kogure K."/>
        </authorList>
    </citation>
    <scope>NUCLEOTIDE SEQUENCE [LARGE SCALE GENOMIC DNA]</scope>
    <source>
        <strain evidence="2 3">SG-29</strain>
    </source>
</reference>